<organism evidence="2 3">
    <name type="scientific">Halalkalibacter hemicellulosilyticusJCM 9152</name>
    <dbReference type="NCBI Taxonomy" id="1236971"/>
    <lineage>
        <taxon>Bacteria</taxon>
        <taxon>Bacillati</taxon>
        <taxon>Bacillota</taxon>
        <taxon>Bacilli</taxon>
        <taxon>Bacillales</taxon>
        <taxon>Bacillaceae</taxon>
        <taxon>Halalkalibacter</taxon>
    </lineage>
</organism>
<evidence type="ECO:0000313" key="3">
    <source>
        <dbReference type="Proteomes" id="UP000018895"/>
    </source>
</evidence>
<dbReference type="EMBL" id="BAUU01000007">
    <property type="protein sequence ID" value="GAE29846.1"/>
    <property type="molecule type" value="Genomic_DNA"/>
</dbReference>
<dbReference type="OrthoDB" id="2451415at2"/>
<dbReference type="AlphaFoldDB" id="W4QCR4"/>
<dbReference type="Pfam" id="PF17370">
    <property type="entry name" value="DUF5392"/>
    <property type="match status" value="1"/>
</dbReference>
<protein>
    <submittedName>
        <fullName evidence="2">Uncharacterized protein</fullName>
    </submittedName>
</protein>
<reference evidence="2" key="1">
    <citation type="journal article" date="2014" name="Genome Announc.">
        <title>Draft Genome Sequences of Three Alkaliphilic Bacillus Strains, Bacillus wakoensis JCM 9140T, Bacillus akibai JCM 9157T, and Bacillus hemicellulosilyticus JCM 9152T.</title>
        <authorList>
            <person name="Yuki M."/>
            <person name="Oshima K."/>
            <person name="Suda W."/>
            <person name="Oshida Y."/>
            <person name="Kitamura K."/>
            <person name="Iida T."/>
            <person name="Hattori M."/>
            <person name="Ohkuma M."/>
        </authorList>
    </citation>
    <scope>NUCLEOTIDE SEQUENCE [LARGE SCALE GENOMIC DNA]</scope>
    <source>
        <strain evidence="2">JCM 9152</strain>
    </source>
</reference>
<proteinExistence type="predicted"/>
<dbReference type="STRING" id="1236971.JCM9152_1232"/>
<name>W4QCR4_9BACI</name>
<keyword evidence="3" id="KW-1185">Reference proteome</keyword>
<gene>
    <name evidence="2" type="ORF">JCM9152_1232</name>
</gene>
<keyword evidence="1" id="KW-0812">Transmembrane</keyword>
<sequence length="160" mass="18373">MSFKANQKQSPYIAKELEKIQSKLKPFMKKSTIYTFISMPLITFSMMHLGIILFQIGISQEMMLVVVIAALSGAFGLALFKESMHVNKQMFQTSVDYMTDRILKSTKIPDQSREQYLDQIHTEPMKAVNTFCLFLEQEERIKKIEEGAVSIFGKANDMTK</sequence>
<feature type="transmembrane region" description="Helical" evidence="1">
    <location>
        <begin position="62"/>
        <end position="80"/>
    </location>
</feature>
<keyword evidence="1" id="KW-0472">Membrane</keyword>
<comment type="caution">
    <text evidence="2">The sequence shown here is derived from an EMBL/GenBank/DDBJ whole genome shotgun (WGS) entry which is preliminary data.</text>
</comment>
<keyword evidence="1" id="KW-1133">Transmembrane helix</keyword>
<dbReference type="Proteomes" id="UP000018895">
    <property type="component" value="Unassembled WGS sequence"/>
</dbReference>
<feature type="transmembrane region" description="Helical" evidence="1">
    <location>
        <begin position="33"/>
        <end position="56"/>
    </location>
</feature>
<accession>W4QCR4</accession>
<evidence type="ECO:0000256" key="1">
    <source>
        <dbReference type="SAM" id="Phobius"/>
    </source>
</evidence>
<dbReference type="InterPro" id="IPR020205">
    <property type="entry name" value="Uncharacterised_YwnF_TM"/>
</dbReference>
<dbReference type="RefSeq" id="WP_148296439.1">
    <property type="nucleotide sequence ID" value="NZ_BAUU01000007.1"/>
</dbReference>
<evidence type="ECO:0000313" key="2">
    <source>
        <dbReference type="EMBL" id="GAE29846.1"/>
    </source>
</evidence>